<dbReference type="SUPFAM" id="SSF51206">
    <property type="entry name" value="cAMP-binding domain-like"/>
    <property type="match status" value="1"/>
</dbReference>
<feature type="region of interest" description="Disordered" evidence="1">
    <location>
        <begin position="191"/>
        <end position="263"/>
    </location>
</feature>
<dbReference type="InterPro" id="IPR000595">
    <property type="entry name" value="cNMP-bd_dom"/>
</dbReference>
<organism evidence="3">
    <name type="scientific">Diabrotica virgifera virgifera</name>
    <name type="common">western corn rootworm</name>
    <dbReference type="NCBI Taxonomy" id="50390"/>
    <lineage>
        <taxon>Eukaryota</taxon>
        <taxon>Metazoa</taxon>
        <taxon>Ecdysozoa</taxon>
        <taxon>Arthropoda</taxon>
        <taxon>Hexapoda</taxon>
        <taxon>Insecta</taxon>
        <taxon>Pterygota</taxon>
        <taxon>Neoptera</taxon>
        <taxon>Endopterygota</taxon>
        <taxon>Coleoptera</taxon>
        <taxon>Polyphaga</taxon>
        <taxon>Cucujiformia</taxon>
        <taxon>Chrysomeloidea</taxon>
        <taxon>Chrysomelidae</taxon>
        <taxon>Galerucinae</taxon>
        <taxon>Diabroticina</taxon>
        <taxon>Diabroticites</taxon>
        <taxon>Diabrotica</taxon>
    </lineage>
</organism>
<dbReference type="InterPro" id="IPR018490">
    <property type="entry name" value="cNMP-bd_dom_sf"/>
</dbReference>
<accession>A0A6P7GUC6</accession>
<dbReference type="InterPro" id="IPR014710">
    <property type="entry name" value="RmlC-like_jellyroll"/>
</dbReference>
<dbReference type="RefSeq" id="XP_028153119.1">
    <property type="nucleotide sequence ID" value="XM_028297318.1"/>
</dbReference>
<dbReference type="InParanoid" id="A0A6P7GUC6"/>
<reference evidence="3" key="1">
    <citation type="submission" date="2025-08" db="UniProtKB">
        <authorList>
            <consortium name="RefSeq"/>
        </authorList>
    </citation>
    <scope>IDENTIFICATION</scope>
    <source>
        <tissue evidence="3">Whole insect</tissue>
    </source>
</reference>
<feature type="compositionally biased region" description="Basic residues" evidence="1">
    <location>
        <begin position="191"/>
        <end position="202"/>
    </location>
</feature>
<dbReference type="Gene3D" id="2.60.120.10">
    <property type="entry name" value="Jelly Rolls"/>
    <property type="match status" value="1"/>
</dbReference>
<evidence type="ECO:0000313" key="3">
    <source>
        <dbReference type="RefSeq" id="XP_028153119.1"/>
    </source>
</evidence>
<dbReference type="Pfam" id="PF00027">
    <property type="entry name" value="cNMP_binding"/>
    <property type="match status" value="1"/>
</dbReference>
<dbReference type="AlphaFoldDB" id="A0A6P7GUC6"/>
<name>A0A6P7GUC6_DIAVI</name>
<dbReference type="PROSITE" id="PS50042">
    <property type="entry name" value="CNMP_BINDING_3"/>
    <property type="match status" value="1"/>
</dbReference>
<evidence type="ECO:0000259" key="2">
    <source>
        <dbReference type="PROSITE" id="PS50042"/>
    </source>
</evidence>
<feature type="domain" description="Cyclic nucleotide-binding" evidence="2">
    <location>
        <begin position="62"/>
        <end position="169"/>
    </location>
</feature>
<protein>
    <submittedName>
        <fullName evidence="3">Neuropathy target esterase sws-like</fullName>
    </submittedName>
</protein>
<feature type="compositionally biased region" description="Low complexity" evidence="1">
    <location>
        <begin position="235"/>
        <end position="244"/>
    </location>
</feature>
<evidence type="ECO:0000256" key="1">
    <source>
        <dbReference type="SAM" id="MobiDB-lite"/>
    </source>
</evidence>
<sequence length="339" mass="38259">MEAPWIQNKKKARKRWIDDVDRNFKTMNNRQWRRKVSDRAEWKIIVKHAKTHKGFLILIQCYVIHEYQFLLFLGDPDEHVYIVQSGKLSVSITGNDGLTTLKIVKPGESVTSLLSFTDVLTGHTSPYKTVSAKAIEDSMVVKLPMSAFQEIFQEYPDIFVRVLQVIMVRLQRVTFTALHQYLGLSAELVRQHPKQKNSPMKKKKEESSLNTTLTETPTATTQPIPVPGHRRSKSSLESKSFSPSGNFGNGMAESDSIPSGTVSDCGSIPKKRLSIQNPDINDEELIEVATEAFVKELGLEDLDSLKGKVEIREVSAGTYLMKEDSNKVNISLISFYVNL</sequence>
<gene>
    <name evidence="3" type="primary">LOC114346576</name>
</gene>
<feature type="compositionally biased region" description="Low complexity" evidence="1">
    <location>
        <begin position="211"/>
        <end position="221"/>
    </location>
</feature>
<proteinExistence type="predicted"/>
<dbReference type="CDD" id="cd00038">
    <property type="entry name" value="CAP_ED"/>
    <property type="match status" value="1"/>
</dbReference>